<keyword evidence="13" id="KW-1185">Reference proteome</keyword>
<dbReference type="OrthoDB" id="276261at2759"/>
<evidence type="ECO:0000256" key="10">
    <source>
        <dbReference type="SAM" id="MobiDB-lite"/>
    </source>
</evidence>
<name>A0A8K0KTW7_9PEZI</name>
<dbReference type="InterPro" id="IPR027417">
    <property type="entry name" value="P-loop_NTPase"/>
</dbReference>
<dbReference type="SMART" id="SM00533">
    <property type="entry name" value="MUTSd"/>
    <property type="match status" value="1"/>
</dbReference>
<dbReference type="InterPro" id="IPR000432">
    <property type="entry name" value="DNA_mismatch_repair_MutS_C"/>
</dbReference>
<evidence type="ECO:0000256" key="1">
    <source>
        <dbReference type="ARBA" id="ARBA00007094"/>
    </source>
</evidence>
<dbReference type="GO" id="GO:0140664">
    <property type="term" value="F:ATP-dependent DNA damage sensor activity"/>
    <property type="evidence" value="ECO:0007669"/>
    <property type="project" value="InterPro"/>
</dbReference>
<dbReference type="InterPro" id="IPR045076">
    <property type="entry name" value="MutS"/>
</dbReference>
<dbReference type="FunFam" id="3.40.50.300:FF:000870">
    <property type="entry name" value="MutS protein homolog 4"/>
    <property type="match status" value="1"/>
</dbReference>
<dbReference type="SUPFAM" id="SSF48334">
    <property type="entry name" value="DNA repair protein MutS, domain III"/>
    <property type="match status" value="1"/>
</dbReference>
<dbReference type="SMART" id="SM00534">
    <property type="entry name" value="MUTSac"/>
    <property type="match status" value="1"/>
</dbReference>
<feature type="region of interest" description="Disordered" evidence="10">
    <location>
        <begin position="28"/>
        <end position="56"/>
    </location>
</feature>
<proteinExistence type="inferred from homology"/>
<dbReference type="GO" id="GO:0005524">
    <property type="term" value="F:ATP binding"/>
    <property type="evidence" value="ECO:0007669"/>
    <property type="project" value="UniProtKB-KW"/>
</dbReference>
<dbReference type="GO" id="GO:0006298">
    <property type="term" value="P:mismatch repair"/>
    <property type="evidence" value="ECO:0007669"/>
    <property type="project" value="InterPro"/>
</dbReference>
<dbReference type="InterPro" id="IPR007696">
    <property type="entry name" value="DNA_mismatch_repair_MutS_core"/>
</dbReference>
<comment type="caution">
    <text evidence="12">The sequence shown here is derived from an EMBL/GenBank/DDBJ whole genome shotgun (WGS) entry which is preliminary data.</text>
</comment>
<dbReference type="Gene3D" id="1.10.1420.10">
    <property type="match status" value="2"/>
</dbReference>
<sequence>MSSSRAPSIMTDVSYQYTTYGYDTGSVSYSIPPSTRPGTARPQTPRPHTARPRTGTSTIGVEYQRIICAISESRGISPTVGLAFVNLDTTTATLCQISDSQSYVRTVQKLMVLSPAAILIASTSVSPKSKLVTTLEQHLDELNCEVLLADRKYWAEQTGMEYMRQLTPARDIDSLTIAVGENFYAVCSLAAVIKHIEVGMSITIPHHTMRIRYESPESSMMIDTATIRSLELVQNLHNPKSRDCLYGILNKTSTKMGARLLRSSLLQPLTDPDELGSRFDAVEELSTSEDIFFAVQDALKITLDTDKILTSLVIAPKHQTLQTTEQAANHVLAMKYFANAVGPIHEALSGARSDVLVGIREITRPFMIRPVLQFIDGTINEETVWANRPVDLRNQRCYAVKAGVNGLLDIARLVYKEATEDAFEHMQSLATEHNLGLEFQFDSARQYYFRLQVSELDGVELPAAFINVYRKKKYLEFQTLDLLKFNQKIRDASTEVLLMSDKSIQDLISDIHEHIPDLFNISEAIAMLDMLAAFAKLTTGAEDYIRPQINETLAMRAARHPVKEHIQQTKFIANDIYATQTRRFQIITGCNMSGKSTYIRTVALLVVMAQVGSFVPASSLATFPIVKQLMTRVSTDDFIEANVSTFSAEMREIAYILNNIDRHSLCIIDELGRGTTTRDGLAIALAIAEELVRSRALVWFATHFRDLAKIMSERAGVTSLHLAVDSTSDTVTMLYRLTDGVETEEHYGLKLAKVLPFPPAVIETAERVSNALEERAKRNQKASLAVIHARRKKLILNLREQLRQAYQGKMNNTVLRDWLKALQEEFIVQMVKIDEEAAAAREAEETEQMGENEQENDDDDATTDGISQAARSEVSAQTMLQSMVGSEQSLLFDS</sequence>
<evidence type="ECO:0000256" key="6">
    <source>
        <dbReference type="ARBA" id="ARBA00023254"/>
    </source>
</evidence>
<keyword evidence="6" id="KW-0469">Meiosis</keyword>
<comment type="subunit">
    <text evidence="7">Heterodimer consisting of MSH2-MSH3 (MutS beta). Forms a ternary complex with MutL alpha (MLH1-PMS1).</text>
</comment>
<dbReference type="InterPro" id="IPR011184">
    <property type="entry name" value="DNA_mismatch_repair_Msh2"/>
</dbReference>
<dbReference type="GO" id="GO:0007131">
    <property type="term" value="P:reciprocal meiotic recombination"/>
    <property type="evidence" value="ECO:0007669"/>
    <property type="project" value="TreeGrafter"/>
</dbReference>
<dbReference type="InterPro" id="IPR007861">
    <property type="entry name" value="DNA_mismatch_repair_MutS_clamp"/>
</dbReference>
<keyword evidence="3" id="KW-0547">Nucleotide-binding</keyword>
<dbReference type="Gene3D" id="3.40.50.300">
    <property type="entry name" value="P-loop containing nucleotide triphosphate hydrolases"/>
    <property type="match status" value="1"/>
</dbReference>
<keyword evidence="5" id="KW-0238">DNA-binding</keyword>
<evidence type="ECO:0000313" key="13">
    <source>
        <dbReference type="Proteomes" id="UP000809789"/>
    </source>
</evidence>
<reference evidence="12" key="1">
    <citation type="submission" date="2021-07" db="EMBL/GenBank/DDBJ databases">
        <title>Elsinoe batatas strain:CRI-CJ2 Genome sequencing and assembly.</title>
        <authorList>
            <person name="Huang L."/>
        </authorList>
    </citation>
    <scope>NUCLEOTIDE SEQUENCE</scope>
    <source>
        <strain evidence="12">CRI-CJ2</strain>
    </source>
</reference>
<evidence type="ECO:0000256" key="8">
    <source>
        <dbReference type="ARBA" id="ARBA00029792"/>
    </source>
</evidence>
<dbReference type="InterPro" id="IPR007860">
    <property type="entry name" value="DNA_mmatch_repair_MutS_con_dom"/>
</dbReference>
<dbReference type="Pfam" id="PF05192">
    <property type="entry name" value="MutS_III"/>
    <property type="match status" value="1"/>
</dbReference>
<organism evidence="12 13">
    <name type="scientific">Elsinoe batatas</name>
    <dbReference type="NCBI Taxonomy" id="2601811"/>
    <lineage>
        <taxon>Eukaryota</taxon>
        <taxon>Fungi</taxon>
        <taxon>Dikarya</taxon>
        <taxon>Ascomycota</taxon>
        <taxon>Pezizomycotina</taxon>
        <taxon>Dothideomycetes</taxon>
        <taxon>Dothideomycetidae</taxon>
        <taxon>Myriangiales</taxon>
        <taxon>Elsinoaceae</taxon>
        <taxon>Elsinoe</taxon>
    </lineage>
</organism>
<feature type="compositionally biased region" description="Polar residues" evidence="10">
    <location>
        <begin position="864"/>
        <end position="894"/>
    </location>
</feature>
<dbReference type="SUPFAM" id="SSF52540">
    <property type="entry name" value="P-loop containing nucleoside triphosphate hydrolases"/>
    <property type="match status" value="1"/>
</dbReference>
<accession>A0A8K0KTW7</accession>
<gene>
    <name evidence="12" type="ORF">KVT40_008837</name>
</gene>
<dbReference type="Pfam" id="PF05190">
    <property type="entry name" value="MutS_IV"/>
    <property type="match status" value="1"/>
</dbReference>
<dbReference type="Pfam" id="PF05188">
    <property type="entry name" value="MutS_II"/>
    <property type="match status" value="1"/>
</dbReference>
<keyword evidence="4" id="KW-0067">ATP-binding</keyword>
<dbReference type="SUPFAM" id="SSF53150">
    <property type="entry name" value="DNA repair protein MutS, domain II"/>
    <property type="match status" value="1"/>
</dbReference>
<feature type="domain" description="DNA mismatch repair proteins mutS family" evidence="11">
    <location>
        <begin position="664"/>
        <end position="680"/>
    </location>
</feature>
<protein>
    <recommendedName>
        <fullName evidence="2 9">DNA mismatch repair protein MSH3</fullName>
    </recommendedName>
    <alternativeName>
        <fullName evidence="2 9">DNA mismatch repair protein MSH3</fullName>
    </alternativeName>
    <alternativeName>
        <fullName evidence="8">MutS protein homolog 3</fullName>
    </alternativeName>
</protein>
<dbReference type="InterPro" id="IPR036678">
    <property type="entry name" value="MutS_con_dom_sf"/>
</dbReference>
<dbReference type="InterPro" id="IPR036187">
    <property type="entry name" value="DNA_mismatch_repair_MutS_sf"/>
</dbReference>
<feature type="region of interest" description="Disordered" evidence="10">
    <location>
        <begin position="838"/>
        <end position="894"/>
    </location>
</feature>
<evidence type="ECO:0000256" key="3">
    <source>
        <dbReference type="ARBA" id="ARBA00022741"/>
    </source>
</evidence>
<evidence type="ECO:0000256" key="4">
    <source>
        <dbReference type="ARBA" id="ARBA00022840"/>
    </source>
</evidence>
<evidence type="ECO:0000259" key="11">
    <source>
        <dbReference type="PROSITE" id="PS00486"/>
    </source>
</evidence>
<dbReference type="GO" id="GO:0005634">
    <property type="term" value="C:nucleus"/>
    <property type="evidence" value="ECO:0007669"/>
    <property type="project" value="TreeGrafter"/>
</dbReference>
<dbReference type="PIRSF" id="PIRSF005813">
    <property type="entry name" value="MSH2"/>
    <property type="match status" value="1"/>
</dbReference>
<evidence type="ECO:0000313" key="12">
    <source>
        <dbReference type="EMBL" id="KAG8623861.1"/>
    </source>
</evidence>
<dbReference type="Proteomes" id="UP000809789">
    <property type="component" value="Unassembled WGS sequence"/>
</dbReference>
<comment type="similarity">
    <text evidence="1">Belongs to the DNA mismatch repair MutS family. MSH3 subfamily.</text>
</comment>
<dbReference type="Gene3D" id="3.30.420.110">
    <property type="entry name" value="MutS, connector domain"/>
    <property type="match status" value="1"/>
</dbReference>
<dbReference type="PROSITE" id="PS00486">
    <property type="entry name" value="DNA_MISMATCH_REPAIR_2"/>
    <property type="match status" value="1"/>
</dbReference>
<evidence type="ECO:0000256" key="9">
    <source>
        <dbReference type="ARBA" id="ARBA00073774"/>
    </source>
</evidence>
<evidence type="ECO:0000256" key="7">
    <source>
        <dbReference type="ARBA" id="ARBA00025902"/>
    </source>
</evidence>
<dbReference type="Pfam" id="PF00488">
    <property type="entry name" value="MutS_V"/>
    <property type="match status" value="1"/>
</dbReference>
<feature type="compositionally biased region" description="Polar residues" evidence="10">
    <location>
        <begin position="28"/>
        <end position="37"/>
    </location>
</feature>
<feature type="compositionally biased region" description="Acidic residues" evidence="10">
    <location>
        <begin position="844"/>
        <end position="862"/>
    </location>
</feature>
<dbReference type="GO" id="GO:0030983">
    <property type="term" value="F:mismatched DNA binding"/>
    <property type="evidence" value="ECO:0007669"/>
    <property type="project" value="InterPro"/>
</dbReference>
<dbReference type="AlphaFoldDB" id="A0A8K0KTW7"/>
<dbReference type="EMBL" id="JAESVG020000010">
    <property type="protein sequence ID" value="KAG8623861.1"/>
    <property type="molecule type" value="Genomic_DNA"/>
</dbReference>
<dbReference type="PANTHER" id="PTHR11361">
    <property type="entry name" value="DNA MISMATCH REPAIR PROTEIN MUTS FAMILY MEMBER"/>
    <property type="match status" value="1"/>
</dbReference>
<dbReference type="PANTHER" id="PTHR11361:SF21">
    <property type="entry name" value="MUTS PROTEIN HOMOLOG 4"/>
    <property type="match status" value="1"/>
</dbReference>
<evidence type="ECO:0000256" key="5">
    <source>
        <dbReference type="ARBA" id="ARBA00023125"/>
    </source>
</evidence>
<evidence type="ECO:0000256" key="2">
    <source>
        <dbReference type="ARBA" id="ARBA00022151"/>
    </source>
</evidence>